<gene>
    <name evidence="2" type="ORF">JRO89_XS03G0081600</name>
</gene>
<evidence type="ECO:0000313" key="2">
    <source>
        <dbReference type="EMBL" id="KAH7573166.1"/>
    </source>
</evidence>
<feature type="region of interest" description="Disordered" evidence="1">
    <location>
        <begin position="1"/>
        <end position="34"/>
    </location>
</feature>
<proteinExistence type="predicted"/>
<sequence length="203" mass="22563">MMRSKLFPNSETPNRVYPKVKVREEKNQDDEDVAVDHKINIESLSLHVSSSSEKEHQDISPPSIVRIPNSYATTNIVTPTISACKETEIDEERPNIRAASMLRPRAVLSSPDNDAVIGNKNRTKAERPTALRNRNSVQNRHLKAQCKVIPSHVITKSPKNTSLSNNTTTTVDKTELKGKKGSTLAVPSQGRYLRTEKSGPVKT</sequence>
<dbReference type="PANTHER" id="PTHR38932:SF1">
    <property type="entry name" value="DUF4005 DOMAIN-CONTAINING PROTEIN"/>
    <property type="match status" value="1"/>
</dbReference>
<feature type="compositionally biased region" description="Basic and acidic residues" evidence="1">
    <location>
        <begin position="193"/>
        <end position="203"/>
    </location>
</feature>
<reference evidence="2 3" key="1">
    <citation type="submission" date="2021-02" db="EMBL/GenBank/DDBJ databases">
        <title>Plant Genome Project.</title>
        <authorList>
            <person name="Zhang R.-G."/>
        </authorList>
    </citation>
    <scope>NUCLEOTIDE SEQUENCE [LARGE SCALE GENOMIC DNA]</scope>
    <source>
        <tissue evidence="2">Leaves</tissue>
    </source>
</reference>
<comment type="caution">
    <text evidence="2">The sequence shown here is derived from an EMBL/GenBank/DDBJ whole genome shotgun (WGS) entry which is preliminary data.</text>
</comment>
<dbReference type="Proteomes" id="UP000827721">
    <property type="component" value="Unassembled WGS sequence"/>
</dbReference>
<name>A0ABQ8I956_9ROSI</name>
<organism evidence="2 3">
    <name type="scientific">Xanthoceras sorbifolium</name>
    <dbReference type="NCBI Taxonomy" id="99658"/>
    <lineage>
        <taxon>Eukaryota</taxon>
        <taxon>Viridiplantae</taxon>
        <taxon>Streptophyta</taxon>
        <taxon>Embryophyta</taxon>
        <taxon>Tracheophyta</taxon>
        <taxon>Spermatophyta</taxon>
        <taxon>Magnoliopsida</taxon>
        <taxon>eudicotyledons</taxon>
        <taxon>Gunneridae</taxon>
        <taxon>Pentapetalae</taxon>
        <taxon>rosids</taxon>
        <taxon>malvids</taxon>
        <taxon>Sapindales</taxon>
        <taxon>Sapindaceae</taxon>
        <taxon>Xanthoceroideae</taxon>
        <taxon>Xanthoceras</taxon>
    </lineage>
</organism>
<protein>
    <submittedName>
        <fullName evidence="2">Uncharacterized protein</fullName>
    </submittedName>
</protein>
<keyword evidence="3" id="KW-1185">Reference proteome</keyword>
<dbReference type="EMBL" id="JAFEMO010000003">
    <property type="protein sequence ID" value="KAH7573166.1"/>
    <property type="molecule type" value="Genomic_DNA"/>
</dbReference>
<feature type="region of interest" description="Disordered" evidence="1">
    <location>
        <begin position="155"/>
        <end position="203"/>
    </location>
</feature>
<evidence type="ECO:0000256" key="1">
    <source>
        <dbReference type="SAM" id="MobiDB-lite"/>
    </source>
</evidence>
<dbReference type="PANTHER" id="PTHR38932">
    <property type="entry name" value="BNAC03G64660D PROTEIN"/>
    <property type="match status" value="1"/>
</dbReference>
<feature type="compositionally biased region" description="Low complexity" evidence="1">
    <location>
        <begin position="155"/>
        <end position="170"/>
    </location>
</feature>
<evidence type="ECO:0000313" key="3">
    <source>
        <dbReference type="Proteomes" id="UP000827721"/>
    </source>
</evidence>
<accession>A0ABQ8I956</accession>